<reference evidence="2 3" key="1">
    <citation type="journal article" date="2013" name="Genome Biol. Evol.">
        <title>Comparison of metabolic capacities and inference of gene content evolution in mosquito-associated Spiroplasma diminutum and S. taiwanense.</title>
        <authorList>
            <person name="Lo W.S."/>
            <person name="Ku C."/>
            <person name="Chen L.L."/>
            <person name="Chang T.H."/>
            <person name="Kuo C.H."/>
        </authorList>
    </citation>
    <scope>NUCLEOTIDE SEQUENCE [LARGE SCALE GENOMIC DNA]</scope>
    <source>
        <strain evidence="2">CT-1</strain>
    </source>
</reference>
<evidence type="ECO:0000256" key="1">
    <source>
        <dbReference type="SAM" id="Phobius"/>
    </source>
</evidence>
<feature type="transmembrane region" description="Helical" evidence="1">
    <location>
        <begin position="48"/>
        <end position="74"/>
    </location>
</feature>
<dbReference type="AlphaFoldDB" id="S5LXF8"/>
<evidence type="ECO:0008006" key="4">
    <source>
        <dbReference type="Google" id="ProtNLM"/>
    </source>
</evidence>
<dbReference type="EMBL" id="CP005074">
    <property type="protein sequence ID" value="AGR41296.1"/>
    <property type="molecule type" value="Genomic_DNA"/>
</dbReference>
<accession>S5LXF8</accession>
<gene>
    <name evidence="2" type="ORF">STAIW_v1c06780</name>
</gene>
<name>S5LXF8_9MOLU</name>
<keyword evidence="1" id="KW-0472">Membrane</keyword>
<feature type="transmembrane region" description="Helical" evidence="1">
    <location>
        <begin position="12"/>
        <end position="42"/>
    </location>
</feature>
<dbReference type="KEGG" id="stai:STAIW_v1c06780"/>
<dbReference type="PATRIC" id="fig|1276220.3.peg.689"/>
<keyword evidence="1" id="KW-0812">Transmembrane</keyword>
<proteinExistence type="predicted"/>
<evidence type="ECO:0000313" key="2">
    <source>
        <dbReference type="EMBL" id="AGR41296.1"/>
    </source>
</evidence>
<evidence type="ECO:0000313" key="3">
    <source>
        <dbReference type="Proteomes" id="UP000014984"/>
    </source>
</evidence>
<dbReference type="Proteomes" id="UP000014984">
    <property type="component" value="Chromosome"/>
</dbReference>
<keyword evidence="1" id="KW-1133">Transmembrane helix</keyword>
<organism evidence="2 3">
    <name type="scientific">Spiroplasma taiwanense CT-1</name>
    <dbReference type="NCBI Taxonomy" id="1276220"/>
    <lineage>
        <taxon>Bacteria</taxon>
        <taxon>Bacillati</taxon>
        <taxon>Mycoplasmatota</taxon>
        <taxon>Mollicutes</taxon>
        <taxon>Entomoplasmatales</taxon>
        <taxon>Spiroplasmataceae</taxon>
        <taxon>Spiroplasma</taxon>
    </lineage>
</organism>
<protein>
    <recommendedName>
        <fullName evidence="4">Transmembrane protein</fullName>
    </recommendedName>
</protein>
<keyword evidence="3" id="KW-1185">Reference proteome</keyword>
<dbReference type="RefSeq" id="WP_020834435.1">
    <property type="nucleotide sequence ID" value="NC_021846.1"/>
</dbReference>
<dbReference type="HOGENOM" id="CLU_1936804_0_0_14"/>
<sequence>MEKNKTEFEGLFKVGVIITVVLSSLSLGFFLLYALIIILLGIKQGIEFVIATIIVILFLGSFMIGTLVTLILFVKALKNKSTNLKVALGVLGILFSGLIGGILILCAPAELNSGPQMEINKQMDEPVLSE</sequence>
<feature type="transmembrane region" description="Helical" evidence="1">
    <location>
        <begin position="86"/>
        <end position="105"/>
    </location>
</feature>